<name>I4EUP5_MODI5</name>
<evidence type="ECO:0000313" key="3">
    <source>
        <dbReference type="Proteomes" id="UP000006461"/>
    </source>
</evidence>
<dbReference type="Gene3D" id="1.10.10.10">
    <property type="entry name" value="Winged helix-like DNA-binding domain superfamily/Winged helix DNA-binding domain"/>
    <property type="match status" value="1"/>
</dbReference>
<organism evidence="2 3">
    <name type="scientific">Modestobacter italicus (strain DSM 44449 / CECT 9708 / BC 501)</name>
    <dbReference type="NCBI Taxonomy" id="2732864"/>
    <lineage>
        <taxon>Bacteria</taxon>
        <taxon>Bacillati</taxon>
        <taxon>Actinomycetota</taxon>
        <taxon>Actinomycetes</taxon>
        <taxon>Geodermatophilales</taxon>
        <taxon>Geodermatophilaceae</taxon>
        <taxon>Modestobacter</taxon>
    </lineage>
</organism>
<feature type="region of interest" description="Disordered" evidence="1">
    <location>
        <begin position="60"/>
        <end position="83"/>
    </location>
</feature>
<protein>
    <submittedName>
        <fullName evidence="2">Transcriptional regulator, ArsR family</fullName>
    </submittedName>
</protein>
<proteinExistence type="predicted"/>
<reference evidence="2 3" key="1">
    <citation type="journal article" date="2012" name="J. Bacteriol.">
        <title>Genome Sequence of Radiation-Resistant Modestobacter marinus Strain BC501, a Representative Actinobacterium That Thrives on Calcareous Stone Surfaces.</title>
        <authorList>
            <person name="Normand P."/>
            <person name="Gury J."/>
            <person name="Pujic P."/>
            <person name="Chouaia B."/>
            <person name="Crotti E."/>
            <person name="Brusetti L."/>
            <person name="Daffonchio D."/>
            <person name="Vacherie B."/>
            <person name="Barbe V."/>
            <person name="Medigue C."/>
            <person name="Calteau A."/>
            <person name="Ghodhbane-Gtari F."/>
            <person name="Essoussi I."/>
            <person name="Nouioui I."/>
            <person name="Abbassi-Ghozzi I."/>
            <person name="Gtari M."/>
        </authorList>
    </citation>
    <scope>NUCLEOTIDE SEQUENCE [LARGE SCALE GENOMIC DNA]</scope>
    <source>
        <strain evidence="3">BC 501</strain>
    </source>
</reference>
<dbReference type="EMBL" id="FO203431">
    <property type="protein sequence ID" value="CCH87108.1"/>
    <property type="molecule type" value="Genomic_DNA"/>
</dbReference>
<dbReference type="HOGENOM" id="CLU_2330637_0_0_11"/>
<dbReference type="InterPro" id="IPR036390">
    <property type="entry name" value="WH_DNA-bd_sf"/>
</dbReference>
<evidence type="ECO:0000256" key="1">
    <source>
        <dbReference type="SAM" id="MobiDB-lite"/>
    </source>
</evidence>
<keyword evidence="3" id="KW-1185">Reference proteome</keyword>
<dbReference type="SUPFAM" id="SSF46785">
    <property type="entry name" value="Winged helix' DNA-binding domain"/>
    <property type="match status" value="1"/>
</dbReference>
<accession>I4EUP5</accession>
<dbReference type="AlphaFoldDB" id="I4EUP5"/>
<gene>
    <name evidence="2" type="ordered locus">MODMU_1666</name>
</gene>
<dbReference type="InterPro" id="IPR036388">
    <property type="entry name" value="WH-like_DNA-bd_sf"/>
</dbReference>
<dbReference type="Proteomes" id="UP000006461">
    <property type="component" value="Chromosome"/>
</dbReference>
<evidence type="ECO:0000313" key="2">
    <source>
        <dbReference type="EMBL" id="CCH87108.1"/>
    </source>
</evidence>
<dbReference type="KEGG" id="mmar:MODMU_1666"/>
<dbReference type="eggNOG" id="COG0640">
    <property type="taxonomic scope" value="Bacteria"/>
</dbReference>
<sequence length="98" mass="10150">MLPSTLPQVETHGPSPAAFLFHSLSDPTRLAILRHLSLGEHRVVELTGHLSLCTVDVSSPRTGLASPGRADRGAGTAPAGPQLPRPRFVLAIAAASVA</sequence>